<protein>
    <submittedName>
        <fullName evidence="1">Uncharacterized protein</fullName>
    </submittedName>
</protein>
<dbReference type="Proteomes" id="UP001141806">
    <property type="component" value="Unassembled WGS sequence"/>
</dbReference>
<dbReference type="AlphaFoldDB" id="A0A9Q0KGB6"/>
<organism evidence="1 2">
    <name type="scientific">Protea cynaroides</name>
    <dbReference type="NCBI Taxonomy" id="273540"/>
    <lineage>
        <taxon>Eukaryota</taxon>
        <taxon>Viridiplantae</taxon>
        <taxon>Streptophyta</taxon>
        <taxon>Embryophyta</taxon>
        <taxon>Tracheophyta</taxon>
        <taxon>Spermatophyta</taxon>
        <taxon>Magnoliopsida</taxon>
        <taxon>Proteales</taxon>
        <taxon>Proteaceae</taxon>
        <taxon>Protea</taxon>
    </lineage>
</organism>
<gene>
    <name evidence="1" type="ORF">NE237_002858</name>
</gene>
<evidence type="ECO:0000313" key="1">
    <source>
        <dbReference type="EMBL" id="KAJ4969759.1"/>
    </source>
</evidence>
<name>A0A9Q0KGB6_9MAGN</name>
<evidence type="ECO:0000313" key="2">
    <source>
        <dbReference type="Proteomes" id="UP001141806"/>
    </source>
</evidence>
<keyword evidence="2" id="KW-1185">Reference proteome</keyword>
<dbReference type="EMBL" id="JAMYWD010000005">
    <property type="protein sequence ID" value="KAJ4969759.1"/>
    <property type="molecule type" value="Genomic_DNA"/>
</dbReference>
<proteinExistence type="predicted"/>
<sequence>MERDFRCPGKELVFNFPTSVGLWRCCFLCNFSSSHSIPLHYSLSKGKIDRSDWVRKGLSPRRESSLVYGDNIASLYLSATSCLNVKIVLRTSNKGDLLDASRNNYICVAVLWGRNC</sequence>
<comment type="caution">
    <text evidence="1">The sequence shown here is derived from an EMBL/GenBank/DDBJ whole genome shotgun (WGS) entry which is preliminary data.</text>
</comment>
<accession>A0A9Q0KGB6</accession>
<reference evidence="1" key="1">
    <citation type="journal article" date="2023" name="Plant J.">
        <title>The genome of the king protea, Protea cynaroides.</title>
        <authorList>
            <person name="Chang J."/>
            <person name="Duong T.A."/>
            <person name="Schoeman C."/>
            <person name="Ma X."/>
            <person name="Roodt D."/>
            <person name="Barker N."/>
            <person name="Li Z."/>
            <person name="Van de Peer Y."/>
            <person name="Mizrachi E."/>
        </authorList>
    </citation>
    <scope>NUCLEOTIDE SEQUENCE</scope>
    <source>
        <tissue evidence="1">Young leaves</tissue>
    </source>
</reference>